<sequence>MILTKYNYLEVAGIDTHMSIKSLSSQYYWLWSSYDVDHGMTDGSSLSTVCKAVLGSYDGGLPFSPMLNGSQVSPPGADLVAASLLIGDAPGG</sequence>
<evidence type="ECO:0000313" key="1">
    <source>
        <dbReference type="EMBL" id="KAI3782843.1"/>
    </source>
</evidence>
<proteinExistence type="predicted"/>
<dbReference type="Proteomes" id="UP001055811">
    <property type="component" value="Linkage Group LG02"/>
</dbReference>
<accession>A0ACB9GH53</accession>
<organism evidence="1 2">
    <name type="scientific">Cichorium intybus</name>
    <name type="common">Chicory</name>
    <dbReference type="NCBI Taxonomy" id="13427"/>
    <lineage>
        <taxon>Eukaryota</taxon>
        <taxon>Viridiplantae</taxon>
        <taxon>Streptophyta</taxon>
        <taxon>Embryophyta</taxon>
        <taxon>Tracheophyta</taxon>
        <taxon>Spermatophyta</taxon>
        <taxon>Magnoliopsida</taxon>
        <taxon>eudicotyledons</taxon>
        <taxon>Gunneridae</taxon>
        <taxon>Pentapetalae</taxon>
        <taxon>asterids</taxon>
        <taxon>campanulids</taxon>
        <taxon>Asterales</taxon>
        <taxon>Asteraceae</taxon>
        <taxon>Cichorioideae</taxon>
        <taxon>Cichorieae</taxon>
        <taxon>Cichoriinae</taxon>
        <taxon>Cichorium</taxon>
    </lineage>
</organism>
<name>A0ACB9GH53_CICIN</name>
<reference evidence="2" key="1">
    <citation type="journal article" date="2022" name="Mol. Ecol. Resour.">
        <title>The genomes of chicory, endive, great burdock and yacon provide insights into Asteraceae palaeo-polyploidization history and plant inulin production.</title>
        <authorList>
            <person name="Fan W."/>
            <person name="Wang S."/>
            <person name="Wang H."/>
            <person name="Wang A."/>
            <person name="Jiang F."/>
            <person name="Liu H."/>
            <person name="Zhao H."/>
            <person name="Xu D."/>
            <person name="Zhang Y."/>
        </authorList>
    </citation>
    <scope>NUCLEOTIDE SEQUENCE [LARGE SCALE GENOMIC DNA]</scope>
    <source>
        <strain evidence="2">cv. Punajuju</strain>
    </source>
</reference>
<gene>
    <name evidence="1" type="ORF">L2E82_12901</name>
</gene>
<evidence type="ECO:0000313" key="2">
    <source>
        <dbReference type="Proteomes" id="UP001055811"/>
    </source>
</evidence>
<reference evidence="1 2" key="2">
    <citation type="journal article" date="2022" name="Mol. Ecol. Resour.">
        <title>The genomes of chicory, endive, great burdock and yacon provide insights into Asteraceae paleo-polyploidization history and plant inulin production.</title>
        <authorList>
            <person name="Fan W."/>
            <person name="Wang S."/>
            <person name="Wang H."/>
            <person name="Wang A."/>
            <person name="Jiang F."/>
            <person name="Liu H."/>
            <person name="Zhao H."/>
            <person name="Xu D."/>
            <person name="Zhang Y."/>
        </authorList>
    </citation>
    <scope>NUCLEOTIDE SEQUENCE [LARGE SCALE GENOMIC DNA]</scope>
    <source>
        <strain evidence="2">cv. Punajuju</strain>
        <tissue evidence="1">Leaves</tissue>
    </source>
</reference>
<comment type="caution">
    <text evidence="1">The sequence shown here is derived from an EMBL/GenBank/DDBJ whole genome shotgun (WGS) entry which is preliminary data.</text>
</comment>
<dbReference type="EMBL" id="CM042010">
    <property type="protein sequence ID" value="KAI3782843.1"/>
    <property type="molecule type" value="Genomic_DNA"/>
</dbReference>
<protein>
    <submittedName>
        <fullName evidence="1">Uncharacterized protein</fullName>
    </submittedName>
</protein>
<keyword evidence="2" id="KW-1185">Reference proteome</keyword>